<dbReference type="PANTHER" id="PTHR42912">
    <property type="entry name" value="METHYLTRANSFERASE"/>
    <property type="match status" value="1"/>
</dbReference>
<dbReference type="EMBL" id="SJFN01000010">
    <property type="protein sequence ID" value="TBW38782.1"/>
    <property type="molecule type" value="Genomic_DNA"/>
</dbReference>
<dbReference type="Pfam" id="PF08241">
    <property type="entry name" value="Methyltransf_11"/>
    <property type="match status" value="1"/>
</dbReference>
<protein>
    <submittedName>
        <fullName evidence="2">Metalloregulator ArsR/SmtB family transcription factor</fullName>
    </submittedName>
</protein>
<dbReference type="CDD" id="cd02440">
    <property type="entry name" value="AdoMet_MTases"/>
    <property type="match status" value="1"/>
</dbReference>
<dbReference type="InterPro" id="IPR013216">
    <property type="entry name" value="Methyltransf_11"/>
</dbReference>
<dbReference type="Proteomes" id="UP000292781">
    <property type="component" value="Unassembled WGS sequence"/>
</dbReference>
<comment type="caution">
    <text evidence="2">The sequence shown here is derived from an EMBL/GenBank/DDBJ whole genome shotgun (WGS) entry which is preliminary data.</text>
</comment>
<dbReference type="Pfam" id="PF01022">
    <property type="entry name" value="HTH_5"/>
    <property type="match status" value="1"/>
</dbReference>
<dbReference type="SMART" id="SM00418">
    <property type="entry name" value="HTH_ARSR"/>
    <property type="match status" value="1"/>
</dbReference>
<dbReference type="InterPro" id="IPR011991">
    <property type="entry name" value="ArsR-like_HTH"/>
</dbReference>
<dbReference type="InterPro" id="IPR029063">
    <property type="entry name" value="SAM-dependent_MTases_sf"/>
</dbReference>
<dbReference type="PANTHER" id="PTHR42912:SF93">
    <property type="entry name" value="N6-ADENOSINE-METHYLTRANSFERASE TMT1A"/>
    <property type="match status" value="1"/>
</dbReference>
<dbReference type="OrthoDB" id="9789575at2"/>
<proteinExistence type="predicted"/>
<dbReference type="GO" id="GO:0008757">
    <property type="term" value="F:S-adenosylmethionine-dependent methyltransferase activity"/>
    <property type="evidence" value="ECO:0007669"/>
    <property type="project" value="InterPro"/>
</dbReference>
<name>A0A4Q9VS60_9HYPH</name>
<dbReference type="CDD" id="cd00090">
    <property type="entry name" value="HTH_ARSR"/>
    <property type="match status" value="1"/>
</dbReference>
<organism evidence="2 3">
    <name type="scientific">Siculibacillus lacustris</name>
    <dbReference type="NCBI Taxonomy" id="1549641"/>
    <lineage>
        <taxon>Bacteria</taxon>
        <taxon>Pseudomonadati</taxon>
        <taxon>Pseudomonadota</taxon>
        <taxon>Alphaproteobacteria</taxon>
        <taxon>Hyphomicrobiales</taxon>
        <taxon>Ancalomicrobiaceae</taxon>
        <taxon>Siculibacillus</taxon>
    </lineage>
</organism>
<dbReference type="AlphaFoldDB" id="A0A4Q9VS60"/>
<dbReference type="Gene3D" id="1.10.10.10">
    <property type="entry name" value="Winged helix-like DNA-binding domain superfamily/Winged helix DNA-binding domain"/>
    <property type="match status" value="1"/>
</dbReference>
<dbReference type="InterPro" id="IPR001845">
    <property type="entry name" value="HTH_ArsR_DNA-bd_dom"/>
</dbReference>
<sequence>MSRAPYPSPFEPATVSAESLVAVLRASGEPTRLRILALLAAGDLTVKDLTAILGQSQPRISRHLKLLTEAGLVDRFPEGSWVYYRPSVDATVATVVGALLCVLDSQDPAVVRDRERFDAVKAEHAARTEAYFSAHAAQWAELRSLHVAEDRVEAAIREAVGERRIEAMLDLGTGTGRMLTLLADRYERAVGIDASHGMLQIARAEIDRAGVAQARVQQGDVHALPGPRDAFDLVTIHQVLHYLDEPTRALREAARVLRPGGRLLIVDFAPHDLEFLREAHAHRRLGFSHGEITRALEQAGLELVSVTDLAASPRAGAPAAELTVTLWLARDRRVVLADTRTSEFA</sequence>
<dbReference type="PRINTS" id="PR00778">
    <property type="entry name" value="HTHARSR"/>
</dbReference>
<dbReference type="RefSeq" id="WP_131308382.1">
    <property type="nucleotide sequence ID" value="NZ_SJFN01000010.1"/>
</dbReference>
<reference evidence="2 3" key="1">
    <citation type="submission" date="2019-02" db="EMBL/GenBank/DDBJ databases">
        <title>Siculibacillus lacustris gen. nov., sp. nov., a new rosette-forming bacterium isolated from a freshwater crater lake (Lake St. Ana, Romania).</title>
        <authorList>
            <person name="Felfoldi T."/>
            <person name="Marton Z."/>
            <person name="Szabo A."/>
            <person name="Mentes A."/>
            <person name="Boka K."/>
            <person name="Marialigeti K."/>
            <person name="Mathe I."/>
            <person name="Koncz M."/>
            <person name="Schumann P."/>
            <person name="Toth E."/>
        </authorList>
    </citation>
    <scope>NUCLEOTIDE SEQUENCE [LARGE SCALE GENOMIC DNA]</scope>
    <source>
        <strain evidence="2 3">SA-279</strain>
    </source>
</reference>
<evidence type="ECO:0000313" key="3">
    <source>
        <dbReference type="Proteomes" id="UP000292781"/>
    </source>
</evidence>
<dbReference type="SUPFAM" id="SSF53335">
    <property type="entry name" value="S-adenosyl-L-methionine-dependent methyltransferases"/>
    <property type="match status" value="1"/>
</dbReference>
<dbReference type="InterPro" id="IPR036388">
    <property type="entry name" value="WH-like_DNA-bd_sf"/>
</dbReference>
<dbReference type="NCBIfam" id="NF033788">
    <property type="entry name" value="HTH_metalloreg"/>
    <property type="match status" value="1"/>
</dbReference>
<evidence type="ECO:0000259" key="1">
    <source>
        <dbReference type="PROSITE" id="PS50987"/>
    </source>
</evidence>
<dbReference type="InterPro" id="IPR036390">
    <property type="entry name" value="WH_DNA-bd_sf"/>
</dbReference>
<evidence type="ECO:0000313" key="2">
    <source>
        <dbReference type="EMBL" id="TBW38782.1"/>
    </source>
</evidence>
<feature type="domain" description="HTH arsR-type" evidence="1">
    <location>
        <begin position="12"/>
        <end position="106"/>
    </location>
</feature>
<gene>
    <name evidence="2" type="ORF">EYW49_08815</name>
</gene>
<dbReference type="Gene3D" id="3.40.50.150">
    <property type="entry name" value="Vaccinia Virus protein VP39"/>
    <property type="match status" value="1"/>
</dbReference>
<dbReference type="SUPFAM" id="SSF46785">
    <property type="entry name" value="Winged helix' DNA-binding domain"/>
    <property type="match status" value="1"/>
</dbReference>
<dbReference type="InterPro" id="IPR050508">
    <property type="entry name" value="Methyltransf_Superfamily"/>
</dbReference>
<dbReference type="GO" id="GO:0003700">
    <property type="term" value="F:DNA-binding transcription factor activity"/>
    <property type="evidence" value="ECO:0007669"/>
    <property type="project" value="InterPro"/>
</dbReference>
<dbReference type="PROSITE" id="PS50987">
    <property type="entry name" value="HTH_ARSR_2"/>
    <property type="match status" value="1"/>
</dbReference>
<accession>A0A4Q9VS60</accession>
<keyword evidence="3" id="KW-1185">Reference proteome</keyword>